<feature type="compositionally biased region" description="Basic and acidic residues" evidence="6">
    <location>
        <begin position="826"/>
        <end position="854"/>
    </location>
</feature>
<feature type="compositionally biased region" description="Basic and acidic residues" evidence="6">
    <location>
        <begin position="870"/>
        <end position="880"/>
    </location>
</feature>
<comment type="subcellular location">
    <subcellularLocation>
        <location evidence="1">Membrane</location>
        <topology evidence="1">Single-pass membrane protein</topology>
    </subcellularLocation>
</comment>
<dbReference type="EMBL" id="JARAKH010000295">
    <property type="protein sequence ID" value="KAK8374617.1"/>
    <property type="molecule type" value="Genomic_DNA"/>
</dbReference>
<dbReference type="InterPro" id="IPR036179">
    <property type="entry name" value="Ig-like_dom_sf"/>
</dbReference>
<evidence type="ECO:0000313" key="11">
    <source>
        <dbReference type="EMBL" id="KAK8374617.1"/>
    </source>
</evidence>
<feature type="signal peptide" evidence="8">
    <location>
        <begin position="1"/>
        <end position="24"/>
    </location>
</feature>
<feature type="domain" description="Ig-like" evidence="9">
    <location>
        <begin position="37"/>
        <end position="131"/>
    </location>
</feature>
<keyword evidence="4 7" id="KW-0472">Membrane</keyword>
<evidence type="ECO:0000256" key="2">
    <source>
        <dbReference type="ARBA" id="ARBA00022692"/>
    </source>
</evidence>
<dbReference type="Gene3D" id="2.60.40.10">
    <property type="entry name" value="Immunoglobulins"/>
    <property type="match status" value="6"/>
</dbReference>
<keyword evidence="8" id="KW-0732">Signal</keyword>
<dbReference type="InterPro" id="IPR013783">
    <property type="entry name" value="Ig-like_fold"/>
</dbReference>
<dbReference type="SMART" id="SM00408">
    <property type="entry name" value="IGc2"/>
    <property type="match status" value="2"/>
</dbReference>
<dbReference type="SUPFAM" id="SSF49265">
    <property type="entry name" value="Fibronectin type III"/>
    <property type="match status" value="1"/>
</dbReference>
<dbReference type="InterPro" id="IPR003598">
    <property type="entry name" value="Ig_sub2"/>
</dbReference>
<dbReference type="InterPro" id="IPR013106">
    <property type="entry name" value="Ig_V-set"/>
</dbReference>
<evidence type="ECO:0000256" key="7">
    <source>
        <dbReference type="SAM" id="Phobius"/>
    </source>
</evidence>
<feature type="domain" description="Ig-like" evidence="9">
    <location>
        <begin position="436"/>
        <end position="527"/>
    </location>
</feature>
<dbReference type="SMART" id="SM00060">
    <property type="entry name" value="FN3"/>
    <property type="match status" value="1"/>
</dbReference>
<dbReference type="InterPro" id="IPR013162">
    <property type="entry name" value="CD80_C2-set"/>
</dbReference>
<keyword evidence="3 7" id="KW-1133">Transmembrane helix</keyword>
<dbReference type="AlphaFoldDB" id="A0AAW0SKH7"/>
<reference evidence="11 12" key="1">
    <citation type="submission" date="2023-03" db="EMBL/GenBank/DDBJ databases">
        <title>High-quality genome of Scylla paramamosain provides insights in environmental adaptation.</title>
        <authorList>
            <person name="Zhang L."/>
        </authorList>
    </citation>
    <scope>NUCLEOTIDE SEQUENCE [LARGE SCALE GENOMIC DNA]</scope>
    <source>
        <strain evidence="11">LZ_2023a</strain>
        <tissue evidence="11">Muscle</tissue>
    </source>
</reference>
<gene>
    <name evidence="11" type="ORF">O3P69_011945</name>
</gene>
<dbReference type="PROSITE" id="PS50835">
    <property type="entry name" value="IG_LIKE"/>
    <property type="match status" value="5"/>
</dbReference>
<evidence type="ECO:0000256" key="8">
    <source>
        <dbReference type="SAM" id="SignalP"/>
    </source>
</evidence>
<organism evidence="11 12">
    <name type="scientific">Scylla paramamosain</name>
    <name type="common">Mud crab</name>
    <dbReference type="NCBI Taxonomy" id="85552"/>
    <lineage>
        <taxon>Eukaryota</taxon>
        <taxon>Metazoa</taxon>
        <taxon>Ecdysozoa</taxon>
        <taxon>Arthropoda</taxon>
        <taxon>Crustacea</taxon>
        <taxon>Multicrustacea</taxon>
        <taxon>Malacostraca</taxon>
        <taxon>Eumalacostraca</taxon>
        <taxon>Eucarida</taxon>
        <taxon>Decapoda</taxon>
        <taxon>Pleocyemata</taxon>
        <taxon>Brachyura</taxon>
        <taxon>Eubrachyura</taxon>
        <taxon>Portunoidea</taxon>
        <taxon>Portunidae</taxon>
        <taxon>Portuninae</taxon>
        <taxon>Scylla</taxon>
    </lineage>
</organism>
<keyword evidence="5" id="KW-1015">Disulfide bond</keyword>
<dbReference type="Pfam" id="PF13927">
    <property type="entry name" value="Ig_3"/>
    <property type="match status" value="1"/>
</dbReference>
<dbReference type="CDD" id="cd00063">
    <property type="entry name" value="FN3"/>
    <property type="match status" value="1"/>
</dbReference>
<dbReference type="InterPro" id="IPR003599">
    <property type="entry name" value="Ig_sub"/>
</dbReference>
<name>A0AAW0SKH7_SCYPA</name>
<evidence type="ECO:0000259" key="10">
    <source>
        <dbReference type="PROSITE" id="PS50853"/>
    </source>
</evidence>
<dbReference type="SUPFAM" id="SSF48726">
    <property type="entry name" value="Immunoglobulin"/>
    <property type="match status" value="5"/>
</dbReference>
<dbReference type="PROSITE" id="PS50853">
    <property type="entry name" value="FN3"/>
    <property type="match status" value="1"/>
</dbReference>
<evidence type="ECO:0000259" key="9">
    <source>
        <dbReference type="PROSITE" id="PS50835"/>
    </source>
</evidence>
<dbReference type="Pfam" id="PF08205">
    <property type="entry name" value="C2-set_2"/>
    <property type="match status" value="1"/>
</dbReference>
<feature type="region of interest" description="Disordered" evidence="6">
    <location>
        <begin position="826"/>
        <end position="880"/>
    </location>
</feature>
<sequence>MMCSSGAALTLSLTLLFYIRFVVCQEDHMWSVTGVAGRASDLPCYLNPRTPGDRPKLILWYKRGIRTPVFSHDGRVPQMRSDVNQNGGTLTVSRGAATLTLHNLTLAHGGVYECRVDFFKSPTHTNFVNLTVVESPSSVEVVDGRGGRARGGVLGPYLEDSSLSLTCIAKGGSPLPNVTWWREDRLLSEKWHLKAPNQVENELWVEKLTREWINTSLTCVAANTHLANPVSVTVKVDMYLLPTSVIVINPGPAREGEKMRLLCTSTGSRPSANLTWTVRGVTRSAQKENMVYGKMTSSTLITNLTREDHNTTVTCSATNPAAPDQPLANSTSLIVHYPPTVNASLGRSLRPELLKEGDDVYFTCSVAANPPATSITWYHKGTPLVQNVSGGIILSGNSLVLQGVGRQQVGRYTCSAINPLSSATSSPVTLRIKYKPVCRTSPTTYFIYDKPINVTCSVSSYPPVKAIQWQWNSSNDVLSTVITGEEEEDDDEEEPRVWAQLTVEPTQSREDRTLTCWAVNEMGKQTTPCGFSVKVAQTPLPLSSCRLANITASSLSLTCQRPDVDAVGTTHYRAEVYFENRTLFANVTSERPNFNVSSLDAGTSYQIKVYVTHGPVTSQPVVVSAYTSRTSRTPSDSRGGGTSVGKVLGGLLLLLLIVVAGAWVRHLRRRRTVAAGERKKHEVKVPSDETNPDVVPTAVEDTFDLLAAGAAKSEVPILTPVYEAVAATLSEGMVRKSMASAEVYPAVRGAGEGPGHRRTASRDADAALLQHQKGSIENLQDVRLQQKGSPSSFPRVRLQEEAVDFSGGRMDPRMGPDDFPRVRLHHSPEPADYMERSHRQGETPEDFPRPRHIEATSPEDYSTVRLPSRTSEEYREEGRREELYCPVDQLMQAAETVV</sequence>
<feature type="domain" description="Ig-like" evidence="9">
    <location>
        <begin position="339"/>
        <end position="431"/>
    </location>
</feature>
<protein>
    <recommendedName>
        <fullName evidence="13">Nephrin</fullName>
    </recommendedName>
</protein>
<dbReference type="InterPro" id="IPR036116">
    <property type="entry name" value="FN3_sf"/>
</dbReference>
<dbReference type="SMART" id="SM00409">
    <property type="entry name" value="IG"/>
    <property type="match status" value="5"/>
</dbReference>
<keyword evidence="2 7" id="KW-0812">Transmembrane</keyword>
<proteinExistence type="predicted"/>
<feature type="domain" description="Ig-like" evidence="9">
    <location>
        <begin position="136"/>
        <end position="233"/>
    </location>
</feature>
<dbReference type="PANTHER" id="PTHR23278:SF19">
    <property type="entry name" value="OBSCURIN"/>
    <property type="match status" value="1"/>
</dbReference>
<evidence type="ECO:0000313" key="12">
    <source>
        <dbReference type="Proteomes" id="UP001487740"/>
    </source>
</evidence>
<feature type="domain" description="Fibronectin type-III" evidence="10">
    <location>
        <begin position="538"/>
        <end position="633"/>
    </location>
</feature>
<accession>A0AAW0SKH7</accession>
<evidence type="ECO:0008006" key="13">
    <source>
        <dbReference type="Google" id="ProtNLM"/>
    </source>
</evidence>
<feature type="transmembrane region" description="Helical" evidence="7">
    <location>
        <begin position="647"/>
        <end position="664"/>
    </location>
</feature>
<dbReference type="EMBL" id="JARAKH010000295">
    <property type="protein sequence ID" value="KAK8374618.1"/>
    <property type="molecule type" value="Genomic_DNA"/>
</dbReference>
<evidence type="ECO:0000256" key="5">
    <source>
        <dbReference type="ARBA" id="ARBA00023157"/>
    </source>
</evidence>
<feature type="chain" id="PRO_5044716909" description="Nephrin" evidence="8">
    <location>
        <begin position="25"/>
        <end position="898"/>
    </location>
</feature>
<dbReference type="PANTHER" id="PTHR23278">
    <property type="entry name" value="SIDESTEP PROTEIN"/>
    <property type="match status" value="1"/>
</dbReference>
<dbReference type="GO" id="GO:0016020">
    <property type="term" value="C:membrane"/>
    <property type="evidence" value="ECO:0007669"/>
    <property type="project" value="UniProtKB-SubCell"/>
</dbReference>
<evidence type="ECO:0000256" key="4">
    <source>
        <dbReference type="ARBA" id="ARBA00023136"/>
    </source>
</evidence>
<dbReference type="Proteomes" id="UP001487740">
    <property type="component" value="Unassembled WGS sequence"/>
</dbReference>
<dbReference type="InterPro" id="IPR007110">
    <property type="entry name" value="Ig-like_dom"/>
</dbReference>
<comment type="caution">
    <text evidence="11">The sequence shown here is derived from an EMBL/GenBank/DDBJ whole genome shotgun (WGS) entry which is preliminary data.</text>
</comment>
<feature type="domain" description="Ig-like" evidence="9">
    <location>
        <begin position="242"/>
        <end position="332"/>
    </location>
</feature>
<evidence type="ECO:0000256" key="3">
    <source>
        <dbReference type="ARBA" id="ARBA00022989"/>
    </source>
</evidence>
<dbReference type="InterPro" id="IPR003961">
    <property type="entry name" value="FN3_dom"/>
</dbReference>
<dbReference type="Pfam" id="PF07686">
    <property type="entry name" value="V-set"/>
    <property type="match status" value="1"/>
</dbReference>
<dbReference type="CDD" id="cd00096">
    <property type="entry name" value="Ig"/>
    <property type="match status" value="1"/>
</dbReference>
<evidence type="ECO:0000256" key="6">
    <source>
        <dbReference type="SAM" id="MobiDB-lite"/>
    </source>
</evidence>
<evidence type="ECO:0000256" key="1">
    <source>
        <dbReference type="ARBA" id="ARBA00004167"/>
    </source>
</evidence>
<keyword evidence="12" id="KW-1185">Reference proteome</keyword>